<comment type="caution">
    <text evidence="1">The sequence shown here is derived from an EMBL/GenBank/DDBJ whole genome shotgun (WGS) entry which is preliminary data.</text>
</comment>
<dbReference type="AlphaFoldDB" id="A0A2W7ULJ8"/>
<evidence type="ECO:0000313" key="1">
    <source>
        <dbReference type="EMBL" id="PZX94255.1"/>
    </source>
</evidence>
<dbReference type="InterPro" id="IPR011463">
    <property type="entry name" value="DUF1569"/>
</dbReference>
<proteinExistence type="predicted"/>
<dbReference type="EMBL" id="QKXH01000003">
    <property type="protein sequence ID" value="PZX94255.1"/>
    <property type="molecule type" value="Genomic_DNA"/>
</dbReference>
<dbReference type="Gene3D" id="1.20.120.450">
    <property type="entry name" value="dinb family like domain"/>
    <property type="match status" value="1"/>
</dbReference>
<name>A0A2W7ULJ8_9FLAO</name>
<dbReference type="InterPro" id="IPR034660">
    <property type="entry name" value="DinB/YfiT-like"/>
</dbReference>
<evidence type="ECO:0000313" key="2">
    <source>
        <dbReference type="Proteomes" id="UP000249177"/>
    </source>
</evidence>
<dbReference type="Pfam" id="PF07606">
    <property type="entry name" value="DUF1569"/>
    <property type="match status" value="1"/>
</dbReference>
<dbReference type="RefSeq" id="WP_111409290.1">
    <property type="nucleotide sequence ID" value="NZ_QKXH01000003.1"/>
</dbReference>
<accession>A0A2W7ULJ8</accession>
<evidence type="ECO:0008006" key="3">
    <source>
        <dbReference type="Google" id="ProtNLM"/>
    </source>
</evidence>
<gene>
    <name evidence="1" type="ORF">DOS84_06425</name>
</gene>
<dbReference type="Proteomes" id="UP000249177">
    <property type="component" value="Unassembled WGS sequence"/>
</dbReference>
<organism evidence="1 2">
    <name type="scientific">Flavobacterium aquariorum</name>
    <dbReference type="NCBI Taxonomy" id="2217670"/>
    <lineage>
        <taxon>Bacteria</taxon>
        <taxon>Pseudomonadati</taxon>
        <taxon>Bacteroidota</taxon>
        <taxon>Flavobacteriia</taxon>
        <taxon>Flavobacteriales</taxon>
        <taxon>Flavobacteriaceae</taxon>
        <taxon>Flavobacterium</taxon>
    </lineage>
</organism>
<keyword evidence="2" id="KW-1185">Reference proteome</keyword>
<protein>
    <recommendedName>
        <fullName evidence="3">DUF1569 domain-containing protein</fullName>
    </recommendedName>
</protein>
<reference evidence="1 2" key="1">
    <citation type="submission" date="2018-06" db="EMBL/GenBank/DDBJ databases">
        <title>Flavobacterium sp IMCC34762, genome.</title>
        <authorList>
            <person name="Joung Y."/>
            <person name="Cho J."/>
            <person name="Song J."/>
        </authorList>
    </citation>
    <scope>NUCLEOTIDE SEQUENCE [LARGE SCALE GENOMIC DNA]</scope>
    <source>
        <strain evidence="1 2">IMCC34762</strain>
    </source>
</reference>
<dbReference type="OrthoDB" id="2599194at2"/>
<sequence>MGSIYDKADNEDIIARINSLTPDSKALWGKMTVDQMCKHCNAAIQVAFGTKEMKKYFLLRILGRLIKNKAFNNDFGKNSPTAKELKFEGSYDFESSRKEFAENFSQFTKGTQVIKLMDHPFWGKMTYEDWDKLMWRHTDHHLRQFGV</sequence>